<proteinExistence type="predicted"/>
<dbReference type="InterPro" id="IPR050706">
    <property type="entry name" value="Cyclic-di-GMP_PDE-like"/>
</dbReference>
<gene>
    <name evidence="2" type="ORF">CAETHG_1491</name>
</gene>
<dbReference type="PANTHER" id="PTHR33121:SF76">
    <property type="entry name" value="SIGNALING PROTEIN"/>
    <property type="match status" value="1"/>
</dbReference>
<dbReference type="Proteomes" id="UP000017590">
    <property type="component" value="Chromosome"/>
</dbReference>
<dbReference type="PROSITE" id="PS50883">
    <property type="entry name" value="EAL"/>
    <property type="match status" value="1"/>
</dbReference>
<protein>
    <submittedName>
        <fullName evidence="2">EAL domain-containing protein</fullName>
    </submittedName>
</protein>
<feature type="domain" description="EAL" evidence="1">
    <location>
        <begin position="1"/>
        <end position="87"/>
    </location>
</feature>
<keyword evidence="3" id="KW-1185">Reference proteome</keyword>
<sequence length="87" mass="10148">MSIENELEKILAEKSINTVFQPIVSLKNGFVIGYEALSRGPEGSPLYFPDKLFSTTEKYNKTWELEFLCRVKALKRQIQLIKINYYL</sequence>
<dbReference type="InterPro" id="IPR035919">
    <property type="entry name" value="EAL_sf"/>
</dbReference>
<organism evidence="2 3">
    <name type="scientific">Clostridium autoethanogenum DSM 10061</name>
    <dbReference type="NCBI Taxonomy" id="1341692"/>
    <lineage>
        <taxon>Bacteria</taxon>
        <taxon>Bacillati</taxon>
        <taxon>Bacillota</taxon>
        <taxon>Clostridia</taxon>
        <taxon>Eubacteriales</taxon>
        <taxon>Clostridiaceae</taxon>
        <taxon>Clostridium</taxon>
    </lineage>
</organism>
<accession>A0ABN4BDE8</accession>
<evidence type="ECO:0000313" key="3">
    <source>
        <dbReference type="Proteomes" id="UP000017590"/>
    </source>
</evidence>
<dbReference type="RefSeq" id="WP_013240208.1">
    <property type="nucleotide sequence ID" value="NC_022592.1"/>
</dbReference>
<dbReference type="SUPFAM" id="SSF141868">
    <property type="entry name" value="EAL domain-like"/>
    <property type="match status" value="1"/>
</dbReference>
<evidence type="ECO:0000259" key="1">
    <source>
        <dbReference type="PROSITE" id="PS50883"/>
    </source>
</evidence>
<dbReference type="InterPro" id="IPR001633">
    <property type="entry name" value="EAL_dom"/>
</dbReference>
<dbReference type="Pfam" id="PF00563">
    <property type="entry name" value="EAL"/>
    <property type="match status" value="1"/>
</dbReference>
<name>A0ABN4BDE8_9CLOT</name>
<dbReference type="Gene3D" id="3.20.20.450">
    <property type="entry name" value="EAL domain"/>
    <property type="match status" value="1"/>
</dbReference>
<dbReference type="PANTHER" id="PTHR33121">
    <property type="entry name" value="CYCLIC DI-GMP PHOSPHODIESTERASE PDEF"/>
    <property type="match status" value="1"/>
</dbReference>
<reference evidence="3" key="1">
    <citation type="journal article" date="2014" name="Biotechnol. Biofuels">
        <title>Comparison of single-molecule sequencing and hybrid approaches for finishing the genome of Clostridium autoethanogenum and analysis of CRISPR systems in industrial relevant Clostridia.</title>
        <authorList>
            <person name="Brown S.D."/>
            <person name="Nagaraju S."/>
            <person name="Utturkar S."/>
            <person name="De Tissera S."/>
            <person name="Segovia S."/>
            <person name="Mitchell W."/>
            <person name="Land M.L."/>
            <person name="Dassanayake A."/>
            <person name="Kopke M."/>
        </authorList>
    </citation>
    <scope>NUCLEOTIDE SEQUENCE [LARGE SCALE GENOMIC DNA]</scope>
    <source>
        <strain evidence="3">DSM 10061</strain>
    </source>
</reference>
<dbReference type="EMBL" id="CP006763">
    <property type="protein sequence ID" value="AGY75716.1"/>
    <property type="molecule type" value="Genomic_DNA"/>
</dbReference>
<evidence type="ECO:0000313" key="2">
    <source>
        <dbReference type="EMBL" id="AGY75716.1"/>
    </source>
</evidence>